<dbReference type="Proteomes" id="UP000265520">
    <property type="component" value="Unassembled WGS sequence"/>
</dbReference>
<protein>
    <submittedName>
        <fullName evidence="1">Uncharacterized protein</fullName>
    </submittedName>
</protein>
<evidence type="ECO:0000313" key="1">
    <source>
        <dbReference type="EMBL" id="MCI69776.1"/>
    </source>
</evidence>
<feature type="non-terminal residue" evidence="1">
    <location>
        <position position="1"/>
    </location>
</feature>
<sequence>CWEESSESRGTAVCNGVGELVLCIFANSDSSKVSMERA</sequence>
<evidence type="ECO:0000313" key="2">
    <source>
        <dbReference type="Proteomes" id="UP000265520"/>
    </source>
</evidence>
<comment type="caution">
    <text evidence="1">The sequence shown here is derived from an EMBL/GenBank/DDBJ whole genome shotgun (WGS) entry which is preliminary data.</text>
</comment>
<dbReference type="AlphaFoldDB" id="A0A392UBH8"/>
<name>A0A392UBH8_9FABA</name>
<proteinExistence type="predicted"/>
<organism evidence="1 2">
    <name type="scientific">Trifolium medium</name>
    <dbReference type="NCBI Taxonomy" id="97028"/>
    <lineage>
        <taxon>Eukaryota</taxon>
        <taxon>Viridiplantae</taxon>
        <taxon>Streptophyta</taxon>
        <taxon>Embryophyta</taxon>
        <taxon>Tracheophyta</taxon>
        <taxon>Spermatophyta</taxon>
        <taxon>Magnoliopsida</taxon>
        <taxon>eudicotyledons</taxon>
        <taxon>Gunneridae</taxon>
        <taxon>Pentapetalae</taxon>
        <taxon>rosids</taxon>
        <taxon>fabids</taxon>
        <taxon>Fabales</taxon>
        <taxon>Fabaceae</taxon>
        <taxon>Papilionoideae</taxon>
        <taxon>50 kb inversion clade</taxon>
        <taxon>NPAAA clade</taxon>
        <taxon>Hologalegina</taxon>
        <taxon>IRL clade</taxon>
        <taxon>Trifolieae</taxon>
        <taxon>Trifolium</taxon>
    </lineage>
</organism>
<dbReference type="EMBL" id="LXQA010762798">
    <property type="protein sequence ID" value="MCI69776.1"/>
    <property type="molecule type" value="Genomic_DNA"/>
</dbReference>
<keyword evidence="2" id="KW-1185">Reference proteome</keyword>
<accession>A0A392UBH8</accession>
<reference evidence="1 2" key="1">
    <citation type="journal article" date="2018" name="Front. Plant Sci.">
        <title>Red Clover (Trifolium pratense) and Zigzag Clover (T. medium) - A Picture of Genomic Similarities and Differences.</title>
        <authorList>
            <person name="Dluhosova J."/>
            <person name="Istvanek J."/>
            <person name="Nedelnik J."/>
            <person name="Repkova J."/>
        </authorList>
    </citation>
    <scope>NUCLEOTIDE SEQUENCE [LARGE SCALE GENOMIC DNA]</scope>
    <source>
        <strain evidence="2">cv. 10/8</strain>
        <tissue evidence="1">Leaf</tissue>
    </source>
</reference>